<gene>
    <name evidence="1" type="ORF">L6452_15043</name>
</gene>
<accession>A0ACB9CMQ0</accession>
<evidence type="ECO:0000313" key="1">
    <source>
        <dbReference type="EMBL" id="KAI3735541.1"/>
    </source>
</evidence>
<organism evidence="1 2">
    <name type="scientific">Arctium lappa</name>
    <name type="common">Greater burdock</name>
    <name type="synonym">Lappa major</name>
    <dbReference type="NCBI Taxonomy" id="4217"/>
    <lineage>
        <taxon>Eukaryota</taxon>
        <taxon>Viridiplantae</taxon>
        <taxon>Streptophyta</taxon>
        <taxon>Embryophyta</taxon>
        <taxon>Tracheophyta</taxon>
        <taxon>Spermatophyta</taxon>
        <taxon>Magnoliopsida</taxon>
        <taxon>eudicotyledons</taxon>
        <taxon>Gunneridae</taxon>
        <taxon>Pentapetalae</taxon>
        <taxon>asterids</taxon>
        <taxon>campanulids</taxon>
        <taxon>Asterales</taxon>
        <taxon>Asteraceae</taxon>
        <taxon>Carduoideae</taxon>
        <taxon>Cardueae</taxon>
        <taxon>Arctiinae</taxon>
        <taxon>Arctium</taxon>
    </lineage>
</organism>
<proteinExistence type="predicted"/>
<comment type="caution">
    <text evidence="1">The sequence shown here is derived from an EMBL/GenBank/DDBJ whole genome shotgun (WGS) entry which is preliminary data.</text>
</comment>
<reference evidence="1 2" key="2">
    <citation type="journal article" date="2022" name="Mol. Ecol. Resour.">
        <title>The genomes of chicory, endive, great burdock and yacon provide insights into Asteraceae paleo-polyploidization history and plant inulin production.</title>
        <authorList>
            <person name="Fan W."/>
            <person name="Wang S."/>
            <person name="Wang H."/>
            <person name="Wang A."/>
            <person name="Jiang F."/>
            <person name="Liu H."/>
            <person name="Zhao H."/>
            <person name="Xu D."/>
            <person name="Zhang Y."/>
        </authorList>
    </citation>
    <scope>NUCLEOTIDE SEQUENCE [LARGE SCALE GENOMIC DNA]</scope>
    <source>
        <strain evidence="2">cv. Niubang</strain>
    </source>
</reference>
<sequence>MLKSVVLLLLISSLIISISVDQLSHCHCDDDDDGSWNLHILETQGVSDFLIAIVYFSIPLELLYFLSRSNVPFKWVLLQFIAFIVLCGLTHLINGWTCYRPHSFRSMMALTVAKLLTSLVLCSTTITLLTLIPLLLKVKVSELFLKKNVLDLNQEVRIMKKQKEIGCYV</sequence>
<evidence type="ECO:0000313" key="2">
    <source>
        <dbReference type="Proteomes" id="UP001055879"/>
    </source>
</evidence>
<protein>
    <submittedName>
        <fullName evidence="1">Uncharacterized protein</fullName>
    </submittedName>
</protein>
<dbReference type="EMBL" id="CM042050">
    <property type="protein sequence ID" value="KAI3735541.1"/>
    <property type="molecule type" value="Genomic_DNA"/>
</dbReference>
<keyword evidence="2" id="KW-1185">Reference proteome</keyword>
<name>A0ACB9CMQ0_ARCLA</name>
<reference evidence="2" key="1">
    <citation type="journal article" date="2022" name="Mol. Ecol. Resour.">
        <title>The genomes of chicory, endive, great burdock and yacon provide insights into Asteraceae palaeo-polyploidization history and plant inulin production.</title>
        <authorList>
            <person name="Fan W."/>
            <person name="Wang S."/>
            <person name="Wang H."/>
            <person name="Wang A."/>
            <person name="Jiang F."/>
            <person name="Liu H."/>
            <person name="Zhao H."/>
            <person name="Xu D."/>
            <person name="Zhang Y."/>
        </authorList>
    </citation>
    <scope>NUCLEOTIDE SEQUENCE [LARGE SCALE GENOMIC DNA]</scope>
    <source>
        <strain evidence="2">cv. Niubang</strain>
    </source>
</reference>
<dbReference type="Proteomes" id="UP001055879">
    <property type="component" value="Linkage Group LG04"/>
</dbReference>